<sequence length="317" mass="35402">MQPKQGIRCYNSAKCAKISGQNVQEVQIPVPWGHVAGKWWGDSSVQPVIGLHGLEDNANTFDTLAPLLSAPSFLAIDMTGHGLSSHFPALGAYHFVDFVILLRRVAAHFKWTNLSLIGHSFGSALAFVYSALFPDDVDAYVSIDCARTLMMLQKEDLLGVIRATLDRTLAIEERLAHDPPSYTYEELRALVHAGSRKSVSLESCDILLERGMKKVSDGDSRYFLSRDPLLKFRWNCTLTEDFLLTCASRIKCRVLSIRASRGFLHGGKPEEVYLHTLDLMQQCEYHGVDGTHHLHLNNPERVAPLINKFLNTPSSKL</sequence>
<proteinExistence type="inferred from homology"/>
<name>A0A6L2PRI4_COPFO</name>
<dbReference type="AlphaFoldDB" id="A0A6L2PRI4"/>
<dbReference type="PANTHER" id="PTHR43798">
    <property type="entry name" value="MONOACYLGLYCEROL LIPASE"/>
    <property type="match status" value="1"/>
</dbReference>
<evidence type="ECO:0000313" key="4">
    <source>
        <dbReference type="EMBL" id="GFG33188.1"/>
    </source>
</evidence>
<protein>
    <recommendedName>
        <fullName evidence="3">AB hydrolase-1 domain-containing protein</fullName>
    </recommendedName>
</protein>
<dbReference type="SUPFAM" id="SSF53474">
    <property type="entry name" value="alpha/beta-Hydrolases"/>
    <property type="match status" value="1"/>
</dbReference>
<dbReference type="PANTHER" id="PTHR43798:SF14">
    <property type="entry name" value="SERINE HYDROLASE-LIKE PROTEIN DDB_G0286239"/>
    <property type="match status" value="1"/>
</dbReference>
<evidence type="ECO:0000256" key="1">
    <source>
        <dbReference type="ARBA" id="ARBA00008645"/>
    </source>
</evidence>
<dbReference type="EMBL" id="BLKM01000415">
    <property type="protein sequence ID" value="GFG33188.1"/>
    <property type="molecule type" value="Genomic_DNA"/>
</dbReference>
<dbReference type="GO" id="GO:0016787">
    <property type="term" value="F:hydrolase activity"/>
    <property type="evidence" value="ECO:0007669"/>
    <property type="project" value="UniProtKB-KW"/>
</dbReference>
<accession>A0A6L2PRI4</accession>
<gene>
    <name evidence="4" type="ORF">Cfor_01148</name>
</gene>
<dbReference type="Gene3D" id="3.40.50.1820">
    <property type="entry name" value="alpha/beta hydrolase"/>
    <property type="match status" value="1"/>
</dbReference>
<keyword evidence="2" id="KW-0378">Hydrolase</keyword>
<feature type="domain" description="AB hydrolase-1" evidence="3">
    <location>
        <begin position="47"/>
        <end position="145"/>
    </location>
</feature>
<comment type="similarity">
    <text evidence="1">Belongs to the AB hydrolase superfamily.</text>
</comment>
<comment type="caution">
    <text evidence="4">The sequence shown here is derived from an EMBL/GenBank/DDBJ whole genome shotgun (WGS) entry which is preliminary data.</text>
</comment>
<reference evidence="5" key="1">
    <citation type="submission" date="2020-01" db="EMBL/GenBank/DDBJ databases">
        <title>Draft genome sequence of the Termite Coptotermes fromosanus.</title>
        <authorList>
            <person name="Itakura S."/>
            <person name="Yosikawa Y."/>
            <person name="Umezawa K."/>
        </authorList>
    </citation>
    <scope>NUCLEOTIDE SEQUENCE [LARGE SCALE GENOMIC DNA]</scope>
</reference>
<dbReference type="InParanoid" id="A0A6L2PRI4"/>
<dbReference type="Proteomes" id="UP000502823">
    <property type="component" value="Unassembled WGS sequence"/>
</dbReference>
<dbReference type="InterPro" id="IPR029058">
    <property type="entry name" value="AB_hydrolase_fold"/>
</dbReference>
<dbReference type="InterPro" id="IPR050266">
    <property type="entry name" value="AB_hydrolase_sf"/>
</dbReference>
<evidence type="ECO:0000259" key="3">
    <source>
        <dbReference type="Pfam" id="PF00561"/>
    </source>
</evidence>
<keyword evidence="5" id="KW-1185">Reference proteome</keyword>
<dbReference type="Pfam" id="PF00561">
    <property type="entry name" value="Abhydrolase_1"/>
    <property type="match status" value="1"/>
</dbReference>
<evidence type="ECO:0000256" key="2">
    <source>
        <dbReference type="ARBA" id="ARBA00022801"/>
    </source>
</evidence>
<evidence type="ECO:0000313" key="5">
    <source>
        <dbReference type="Proteomes" id="UP000502823"/>
    </source>
</evidence>
<dbReference type="InterPro" id="IPR000073">
    <property type="entry name" value="AB_hydrolase_1"/>
</dbReference>
<dbReference type="OrthoDB" id="190201at2759"/>
<dbReference type="FunCoup" id="A0A6L2PRI4">
    <property type="interactions" value="1"/>
</dbReference>
<organism evidence="4 5">
    <name type="scientific">Coptotermes formosanus</name>
    <name type="common">Formosan subterranean termite</name>
    <dbReference type="NCBI Taxonomy" id="36987"/>
    <lineage>
        <taxon>Eukaryota</taxon>
        <taxon>Metazoa</taxon>
        <taxon>Ecdysozoa</taxon>
        <taxon>Arthropoda</taxon>
        <taxon>Hexapoda</taxon>
        <taxon>Insecta</taxon>
        <taxon>Pterygota</taxon>
        <taxon>Neoptera</taxon>
        <taxon>Polyneoptera</taxon>
        <taxon>Dictyoptera</taxon>
        <taxon>Blattodea</taxon>
        <taxon>Blattoidea</taxon>
        <taxon>Termitoidae</taxon>
        <taxon>Rhinotermitidae</taxon>
        <taxon>Coptotermes</taxon>
    </lineage>
</organism>
<dbReference type="GO" id="GO:0016020">
    <property type="term" value="C:membrane"/>
    <property type="evidence" value="ECO:0007669"/>
    <property type="project" value="TreeGrafter"/>
</dbReference>